<keyword evidence="7" id="KW-0902">Two-component regulatory system</keyword>
<evidence type="ECO:0000256" key="4">
    <source>
        <dbReference type="ARBA" id="ARBA00022553"/>
    </source>
</evidence>
<evidence type="ECO:0000256" key="3">
    <source>
        <dbReference type="ARBA" id="ARBA00012438"/>
    </source>
</evidence>
<organism evidence="11 12">
    <name type="scientific">Dorea longicatena</name>
    <dbReference type="NCBI Taxonomy" id="88431"/>
    <lineage>
        <taxon>Bacteria</taxon>
        <taxon>Bacillati</taxon>
        <taxon>Bacillota</taxon>
        <taxon>Clostridia</taxon>
        <taxon>Lachnospirales</taxon>
        <taxon>Lachnospiraceae</taxon>
        <taxon>Dorea</taxon>
    </lineage>
</organism>
<dbReference type="InterPro" id="IPR036890">
    <property type="entry name" value="HATPase_C_sf"/>
</dbReference>
<dbReference type="InterPro" id="IPR036097">
    <property type="entry name" value="HisK_dim/P_sf"/>
</dbReference>
<feature type="signal peptide" evidence="9">
    <location>
        <begin position="1"/>
        <end position="29"/>
    </location>
</feature>
<dbReference type="CDD" id="cd00082">
    <property type="entry name" value="HisKA"/>
    <property type="match status" value="1"/>
</dbReference>
<dbReference type="SMART" id="SM00387">
    <property type="entry name" value="HATPase_c"/>
    <property type="match status" value="1"/>
</dbReference>
<feature type="chain" id="PRO_5019116717" description="histidine kinase" evidence="9">
    <location>
        <begin position="30"/>
        <end position="562"/>
    </location>
</feature>
<evidence type="ECO:0000256" key="5">
    <source>
        <dbReference type="ARBA" id="ARBA00022679"/>
    </source>
</evidence>
<dbReference type="GO" id="GO:0005886">
    <property type="term" value="C:plasma membrane"/>
    <property type="evidence" value="ECO:0007669"/>
    <property type="project" value="TreeGrafter"/>
</dbReference>
<evidence type="ECO:0000259" key="10">
    <source>
        <dbReference type="PROSITE" id="PS50109"/>
    </source>
</evidence>
<dbReference type="EMBL" id="QRIC01000025">
    <property type="protein sequence ID" value="RHG24110.1"/>
    <property type="molecule type" value="Genomic_DNA"/>
</dbReference>
<dbReference type="SUPFAM" id="SSF47384">
    <property type="entry name" value="Homodimeric domain of signal transducing histidine kinase"/>
    <property type="match status" value="1"/>
</dbReference>
<evidence type="ECO:0000313" key="12">
    <source>
        <dbReference type="Proteomes" id="UP000284095"/>
    </source>
</evidence>
<dbReference type="AlphaFoldDB" id="A0A414SSI9"/>
<dbReference type="SUPFAM" id="SSF55874">
    <property type="entry name" value="ATPase domain of HSP90 chaperone/DNA topoisomerase II/histidine kinase"/>
    <property type="match status" value="1"/>
</dbReference>
<dbReference type="GO" id="GO:0004721">
    <property type="term" value="F:phosphoprotein phosphatase activity"/>
    <property type="evidence" value="ECO:0007669"/>
    <property type="project" value="TreeGrafter"/>
</dbReference>
<evidence type="ECO:0000256" key="1">
    <source>
        <dbReference type="ARBA" id="ARBA00000085"/>
    </source>
</evidence>
<dbReference type="Proteomes" id="UP000284095">
    <property type="component" value="Unassembled WGS sequence"/>
</dbReference>
<evidence type="ECO:0000313" key="11">
    <source>
        <dbReference type="EMBL" id="RHG24110.1"/>
    </source>
</evidence>
<dbReference type="InterPro" id="IPR005467">
    <property type="entry name" value="His_kinase_dom"/>
</dbReference>
<evidence type="ECO:0000256" key="2">
    <source>
        <dbReference type="ARBA" id="ARBA00004370"/>
    </source>
</evidence>
<dbReference type="PANTHER" id="PTHR45453">
    <property type="entry name" value="PHOSPHATE REGULON SENSOR PROTEIN PHOR"/>
    <property type="match status" value="1"/>
</dbReference>
<keyword evidence="8" id="KW-1133">Transmembrane helix</keyword>
<evidence type="ECO:0000256" key="8">
    <source>
        <dbReference type="SAM" id="Phobius"/>
    </source>
</evidence>
<comment type="caution">
    <text evidence="11">The sequence shown here is derived from an EMBL/GenBank/DDBJ whole genome shotgun (WGS) entry which is preliminary data.</text>
</comment>
<dbReference type="SMART" id="SM00388">
    <property type="entry name" value="HisKA"/>
    <property type="match status" value="1"/>
</dbReference>
<keyword evidence="12" id="KW-1185">Reference proteome</keyword>
<keyword evidence="8" id="KW-0472">Membrane</keyword>
<proteinExistence type="predicted"/>
<dbReference type="Gene3D" id="1.10.287.130">
    <property type="match status" value="1"/>
</dbReference>
<dbReference type="EC" id="2.7.13.3" evidence="3"/>
<keyword evidence="8" id="KW-0812">Transmembrane</keyword>
<comment type="catalytic activity">
    <reaction evidence="1">
        <text>ATP + protein L-histidine = ADP + protein N-phospho-L-histidine.</text>
        <dbReference type="EC" id="2.7.13.3"/>
    </reaction>
</comment>
<dbReference type="GO" id="GO:0000155">
    <property type="term" value="F:phosphorelay sensor kinase activity"/>
    <property type="evidence" value="ECO:0007669"/>
    <property type="project" value="InterPro"/>
</dbReference>
<accession>A0A414SSI9</accession>
<dbReference type="InterPro" id="IPR003661">
    <property type="entry name" value="HisK_dim/P_dom"/>
</dbReference>
<reference evidence="11 12" key="1">
    <citation type="submission" date="2018-08" db="EMBL/GenBank/DDBJ databases">
        <title>A genome reference for cultivated species of the human gut microbiota.</title>
        <authorList>
            <person name="Zou Y."/>
            <person name="Xue W."/>
            <person name="Luo G."/>
        </authorList>
    </citation>
    <scope>NUCLEOTIDE SEQUENCE [LARGE SCALE GENOMIC DNA]</scope>
    <source>
        <strain evidence="11 12">AM22-22</strain>
    </source>
</reference>
<gene>
    <name evidence="11" type="ORF">DW265_10680</name>
</gene>
<keyword evidence="5" id="KW-0808">Transferase</keyword>
<dbReference type="PROSITE" id="PS50109">
    <property type="entry name" value="HIS_KIN"/>
    <property type="match status" value="1"/>
</dbReference>
<feature type="transmembrane region" description="Helical" evidence="8">
    <location>
        <begin position="319"/>
        <end position="337"/>
    </location>
</feature>
<dbReference type="Pfam" id="PF02518">
    <property type="entry name" value="HATPase_c"/>
    <property type="match status" value="1"/>
</dbReference>
<dbReference type="Pfam" id="PF00512">
    <property type="entry name" value="HisKA"/>
    <property type="match status" value="1"/>
</dbReference>
<comment type="subcellular location">
    <subcellularLocation>
        <location evidence="2">Membrane</location>
    </subcellularLocation>
</comment>
<dbReference type="Gene3D" id="3.30.565.10">
    <property type="entry name" value="Histidine kinase-like ATPase, C-terminal domain"/>
    <property type="match status" value="1"/>
</dbReference>
<evidence type="ECO:0000256" key="7">
    <source>
        <dbReference type="ARBA" id="ARBA00023012"/>
    </source>
</evidence>
<evidence type="ECO:0000256" key="6">
    <source>
        <dbReference type="ARBA" id="ARBA00022777"/>
    </source>
</evidence>
<name>A0A414SSI9_9FIRM</name>
<protein>
    <recommendedName>
        <fullName evidence="3">histidine kinase</fullName>
        <ecNumber evidence="3">2.7.13.3</ecNumber>
    </recommendedName>
</protein>
<feature type="domain" description="Histidine kinase" evidence="10">
    <location>
        <begin position="352"/>
        <end position="547"/>
    </location>
</feature>
<sequence length="562" mass="65963">MSRKKMNLCLTVLLIALYLACLLVSYGSAANYVESDFRHSVKSVKDYFEKNYSQKSNEGEYISLESITYDFYTQAEHKYPWQAAFVDSEYQVKEKTGSILLMYEGSEDLVIHLDDYLTKEQWKKIDELRATVGQINTVQVKELEYYMKKGKAVPVKMTLVNGTKPEKVITLKLSNHPAAKYAYNALYELDKCKNSPDTNLSDKEKNIEQEIIEKRQNELRQDKRYQYMQLYLTDLDDGGEHRNVYQNLYQSLNRSNIRNHIAGKLVTDYEYYDNHHYWYTQKLEVNGNVYTMYLAAAYEERKEVIESSVFRNSVITQSLLFLILGSLMLWLMNFLHIKNRKLEESRQMLTSAVAHELKTPLAVIQNQCECILENIAPEKNMDYTRSVYNETKQMNRLIVSFLQYNRLQKIQHLEKVKCDMREIVQEEIEKYEDLFEAAGVKCNVSMEETEQIRGNKELLTLVIDNYLSNAYKYTESGRTITVKLTREKKGCRFWVWNEGARLEEEDITRVWDILSRQDKSRNREKGSTGMGLPICRRILELHGFAYGCGNKENGVEFWFGTN</sequence>
<evidence type="ECO:0000256" key="9">
    <source>
        <dbReference type="SAM" id="SignalP"/>
    </source>
</evidence>
<dbReference type="GO" id="GO:0016036">
    <property type="term" value="P:cellular response to phosphate starvation"/>
    <property type="evidence" value="ECO:0007669"/>
    <property type="project" value="TreeGrafter"/>
</dbReference>
<dbReference type="InterPro" id="IPR003594">
    <property type="entry name" value="HATPase_dom"/>
</dbReference>
<dbReference type="RefSeq" id="WP_118225268.1">
    <property type="nucleotide sequence ID" value="NZ_QRIC01000025.1"/>
</dbReference>
<dbReference type="PANTHER" id="PTHR45453:SF1">
    <property type="entry name" value="PHOSPHATE REGULON SENSOR PROTEIN PHOR"/>
    <property type="match status" value="1"/>
</dbReference>
<keyword evidence="4" id="KW-0597">Phosphoprotein</keyword>
<keyword evidence="9" id="KW-0732">Signal</keyword>
<keyword evidence="6 11" id="KW-0418">Kinase</keyword>
<dbReference type="InterPro" id="IPR050351">
    <property type="entry name" value="BphY/WalK/GraS-like"/>
</dbReference>